<feature type="region of interest" description="Disordered" evidence="1">
    <location>
        <begin position="288"/>
        <end position="318"/>
    </location>
</feature>
<dbReference type="InterPro" id="IPR036249">
    <property type="entry name" value="Thioredoxin-like_sf"/>
</dbReference>
<dbReference type="Pfam" id="PF06999">
    <property type="entry name" value="Suc_Fer-like"/>
    <property type="match status" value="1"/>
</dbReference>
<dbReference type="EMBL" id="CP118375">
    <property type="protein sequence ID" value="WFD42352.1"/>
    <property type="molecule type" value="Genomic_DNA"/>
</dbReference>
<feature type="compositionally biased region" description="Polar residues" evidence="1">
    <location>
        <begin position="64"/>
        <end position="73"/>
    </location>
</feature>
<evidence type="ECO:0000313" key="2">
    <source>
        <dbReference type="EMBL" id="WFD42352.1"/>
    </source>
</evidence>
<organism evidence="2 3">
    <name type="scientific">Malassezia psittaci</name>
    <dbReference type="NCBI Taxonomy" id="1821823"/>
    <lineage>
        <taxon>Eukaryota</taxon>
        <taxon>Fungi</taxon>
        <taxon>Dikarya</taxon>
        <taxon>Basidiomycota</taxon>
        <taxon>Ustilaginomycotina</taxon>
        <taxon>Malasseziomycetes</taxon>
        <taxon>Malasseziales</taxon>
        <taxon>Malasseziaceae</taxon>
        <taxon>Malassezia</taxon>
    </lineage>
</organism>
<name>A0AAF0FCP7_9BASI</name>
<feature type="region of interest" description="Disordered" evidence="1">
    <location>
        <begin position="64"/>
        <end position="92"/>
    </location>
</feature>
<dbReference type="InterPro" id="IPR009737">
    <property type="entry name" value="Aim32/Apd1-like"/>
</dbReference>
<keyword evidence="2" id="KW-0808">Transferase</keyword>
<dbReference type="GO" id="GO:0051536">
    <property type="term" value="F:iron-sulfur cluster binding"/>
    <property type="evidence" value="ECO:0007669"/>
    <property type="project" value="InterPro"/>
</dbReference>
<protein>
    <submittedName>
        <fullName evidence="2">Lipoyl synthase</fullName>
        <ecNumber evidence="2">2.8.1.8</ecNumber>
    </submittedName>
</protein>
<sequence>MSPLPGSAPEYQTHLMLFPAEHARPDYTWPSHIDAVCPLYSELSSRTRQGGSLEYYGLSFASENDTSQVSQDDAFQPWDPKRDGSSRIPPNQAAEEEKFRLYAYRSPGLFVEYPELLSLRTLPSGQVMRQTLDKLFQKPSARLASESHLYVCTHGARDCRCGVVGTEVYEALQEKVQEHELRCKQQNSQPARQIRVFEVSHVGGHKWAANVLVYPHGDWYGNVRVSDAPLLVRAALAPASSRHDLEDLRERLVLWPRWRGRLGMKSQEARDHMDLWGPPVVHTAQIAPRARGSSASGTSQAASSQQDAQEYPKLKESAETSGHHTLRFHGYDGTWYDVQGQEGETLMETATRHNLPSIEATCGGELECATCHAYICNAAADPNARGDVTQEVSNADELFGPISDEEDDMLEYAIDRQPTSRLTCQIPVSRRIAQWMQQGGRIELPRY</sequence>
<dbReference type="InterPro" id="IPR012675">
    <property type="entry name" value="Beta-grasp_dom_sf"/>
</dbReference>
<dbReference type="SUPFAM" id="SSF54292">
    <property type="entry name" value="2Fe-2S ferredoxin-like"/>
    <property type="match status" value="1"/>
</dbReference>
<dbReference type="CDD" id="cd03062">
    <property type="entry name" value="TRX_Fd_Sucrase"/>
    <property type="match status" value="1"/>
</dbReference>
<proteinExistence type="predicted"/>
<dbReference type="AlphaFoldDB" id="A0AAF0FCP7"/>
<reference evidence="2" key="1">
    <citation type="submission" date="2023-02" db="EMBL/GenBank/DDBJ databases">
        <title>Mating type loci evolution in Malassezia.</title>
        <authorList>
            <person name="Coelho M.A."/>
        </authorList>
    </citation>
    <scope>NUCLEOTIDE SEQUENCE</scope>
    <source>
        <strain evidence="2">CBS 14136</strain>
    </source>
</reference>
<evidence type="ECO:0000256" key="1">
    <source>
        <dbReference type="SAM" id="MobiDB-lite"/>
    </source>
</evidence>
<dbReference type="GO" id="GO:0016992">
    <property type="term" value="F:lipoate synthase activity"/>
    <property type="evidence" value="ECO:0007669"/>
    <property type="project" value="UniProtKB-EC"/>
</dbReference>
<feature type="compositionally biased region" description="Low complexity" evidence="1">
    <location>
        <begin position="288"/>
        <end position="309"/>
    </location>
</feature>
<dbReference type="Proteomes" id="UP001214628">
    <property type="component" value="Chromosome 1"/>
</dbReference>
<dbReference type="Gene3D" id="3.40.30.10">
    <property type="entry name" value="Glutaredoxin"/>
    <property type="match status" value="1"/>
</dbReference>
<keyword evidence="3" id="KW-1185">Reference proteome</keyword>
<dbReference type="Gene3D" id="3.10.20.30">
    <property type="match status" value="1"/>
</dbReference>
<dbReference type="PANTHER" id="PTHR31902">
    <property type="entry name" value="ACTIN PATCHES DISTAL PROTEIN 1"/>
    <property type="match status" value="1"/>
</dbReference>
<dbReference type="SUPFAM" id="SSF52833">
    <property type="entry name" value="Thioredoxin-like"/>
    <property type="match status" value="1"/>
</dbReference>
<gene>
    <name evidence="2" type="ORF">MPSI1_000994</name>
</gene>
<dbReference type="EC" id="2.8.1.8" evidence="2"/>
<accession>A0AAF0FCP7</accession>
<evidence type="ECO:0000313" key="3">
    <source>
        <dbReference type="Proteomes" id="UP001214628"/>
    </source>
</evidence>
<dbReference type="InterPro" id="IPR036010">
    <property type="entry name" value="2Fe-2S_ferredoxin-like_sf"/>
</dbReference>